<keyword evidence="2" id="KW-0472">Membrane</keyword>
<gene>
    <name evidence="3" type="ORF">GCM10007368_23130</name>
</gene>
<organism evidence="3 4">
    <name type="scientific">Isoptericola cucumis</name>
    <dbReference type="NCBI Taxonomy" id="1776856"/>
    <lineage>
        <taxon>Bacteria</taxon>
        <taxon>Bacillati</taxon>
        <taxon>Actinomycetota</taxon>
        <taxon>Actinomycetes</taxon>
        <taxon>Micrococcales</taxon>
        <taxon>Promicromonosporaceae</taxon>
        <taxon>Isoptericola</taxon>
    </lineage>
</organism>
<feature type="compositionally biased region" description="Low complexity" evidence="1">
    <location>
        <begin position="20"/>
        <end position="36"/>
    </location>
</feature>
<keyword evidence="4" id="KW-1185">Reference proteome</keyword>
<evidence type="ECO:0000256" key="1">
    <source>
        <dbReference type="SAM" id="MobiDB-lite"/>
    </source>
</evidence>
<sequence length="174" mass="17587">MTTPTPPQPEQPEPGGERPGPGAAPAGAAGNDAAPSAPSEATVAERAVLRTALRDTLILIGALLVLGVGIGALVAGTAGVWGALVGAGLAAFFCATTIWSMLRTVGSGPTRMAAFVMGAWIAKVIVLIVVLALIQDADFYDPYVLLVVLAVGAIGSALLDYRAVKDGRVPYVQP</sequence>
<dbReference type="Proteomes" id="UP000632535">
    <property type="component" value="Unassembled WGS sequence"/>
</dbReference>
<feature type="transmembrane region" description="Helical" evidence="2">
    <location>
        <begin position="81"/>
        <end position="102"/>
    </location>
</feature>
<evidence type="ECO:0000256" key="2">
    <source>
        <dbReference type="SAM" id="Phobius"/>
    </source>
</evidence>
<evidence type="ECO:0008006" key="5">
    <source>
        <dbReference type="Google" id="ProtNLM"/>
    </source>
</evidence>
<feature type="compositionally biased region" description="Pro residues" evidence="1">
    <location>
        <begin position="1"/>
        <end position="12"/>
    </location>
</feature>
<comment type="caution">
    <text evidence="3">The sequence shown here is derived from an EMBL/GenBank/DDBJ whole genome shotgun (WGS) entry which is preliminary data.</text>
</comment>
<feature type="transmembrane region" description="Helical" evidence="2">
    <location>
        <begin position="114"/>
        <end position="134"/>
    </location>
</feature>
<dbReference type="EMBL" id="BMDG01000007">
    <property type="protein sequence ID" value="GGI08830.1"/>
    <property type="molecule type" value="Genomic_DNA"/>
</dbReference>
<evidence type="ECO:0000313" key="4">
    <source>
        <dbReference type="Proteomes" id="UP000632535"/>
    </source>
</evidence>
<keyword evidence="2" id="KW-1133">Transmembrane helix</keyword>
<name>A0ABQ2B5Y3_9MICO</name>
<proteinExistence type="predicted"/>
<keyword evidence="2" id="KW-0812">Transmembrane</keyword>
<accession>A0ABQ2B5Y3</accession>
<feature type="region of interest" description="Disordered" evidence="1">
    <location>
        <begin position="1"/>
        <end position="36"/>
    </location>
</feature>
<feature type="transmembrane region" description="Helical" evidence="2">
    <location>
        <begin position="56"/>
        <end position="75"/>
    </location>
</feature>
<protein>
    <recommendedName>
        <fullName evidence="5">ATP synthase protein I</fullName>
    </recommendedName>
</protein>
<dbReference type="RefSeq" id="WP_229737937.1">
    <property type="nucleotide sequence ID" value="NZ_BMDG01000007.1"/>
</dbReference>
<evidence type="ECO:0000313" key="3">
    <source>
        <dbReference type="EMBL" id="GGI08830.1"/>
    </source>
</evidence>
<feature type="transmembrane region" description="Helical" evidence="2">
    <location>
        <begin position="140"/>
        <end position="159"/>
    </location>
</feature>
<reference evidence="4" key="1">
    <citation type="journal article" date="2019" name="Int. J. Syst. Evol. Microbiol.">
        <title>The Global Catalogue of Microorganisms (GCM) 10K type strain sequencing project: providing services to taxonomists for standard genome sequencing and annotation.</title>
        <authorList>
            <consortium name="The Broad Institute Genomics Platform"/>
            <consortium name="The Broad Institute Genome Sequencing Center for Infectious Disease"/>
            <person name="Wu L."/>
            <person name="Ma J."/>
        </authorList>
    </citation>
    <scope>NUCLEOTIDE SEQUENCE [LARGE SCALE GENOMIC DNA]</scope>
    <source>
        <strain evidence="4">CCM 8653</strain>
    </source>
</reference>